<feature type="binding site" evidence="7">
    <location>
        <position position="310"/>
    </location>
    <ligand>
        <name>ATP</name>
        <dbReference type="ChEBI" id="CHEBI:30616"/>
    </ligand>
</feature>
<feature type="binding site" evidence="7">
    <location>
        <position position="12"/>
    </location>
    <ligand>
        <name>ATP</name>
        <dbReference type="ChEBI" id="CHEBI:30616"/>
    </ligand>
</feature>
<dbReference type="PANTHER" id="PTHR10196">
    <property type="entry name" value="SUGAR KINASE"/>
    <property type="match status" value="1"/>
</dbReference>
<evidence type="ECO:0000256" key="2">
    <source>
        <dbReference type="ARBA" id="ARBA00022679"/>
    </source>
</evidence>
<dbReference type="InterPro" id="IPR018483">
    <property type="entry name" value="Carb_kinase_FGGY_CS"/>
</dbReference>
<dbReference type="CDD" id="cd07769">
    <property type="entry name" value="ASKHA_NBD_FGGY_GK"/>
    <property type="match status" value="1"/>
</dbReference>
<keyword evidence="4 7" id="KW-0418">Kinase</keyword>
<feature type="binding site" evidence="7">
    <location>
        <position position="13"/>
    </location>
    <ligand>
        <name>ATP</name>
        <dbReference type="ChEBI" id="CHEBI:30616"/>
    </ligand>
</feature>
<name>A0ABU7IRE8_9FLAO</name>
<comment type="catalytic activity">
    <reaction evidence="7">
        <text>glycerol + ATP = sn-glycerol 3-phosphate + ADP + H(+)</text>
        <dbReference type="Rhea" id="RHEA:21644"/>
        <dbReference type="ChEBI" id="CHEBI:15378"/>
        <dbReference type="ChEBI" id="CHEBI:17754"/>
        <dbReference type="ChEBI" id="CHEBI:30616"/>
        <dbReference type="ChEBI" id="CHEBI:57597"/>
        <dbReference type="ChEBI" id="CHEBI:456216"/>
        <dbReference type="EC" id="2.7.1.30"/>
    </reaction>
</comment>
<dbReference type="PIRSF" id="PIRSF000538">
    <property type="entry name" value="GlpK"/>
    <property type="match status" value="1"/>
</dbReference>
<keyword evidence="12" id="KW-1185">Reference proteome</keyword>
<dbReference type="Pfam" id="PF02782">
    <property type="entry name" value="FGGY_C"/>
    <property type="match status" value="1"/>
</dbReference>
<feature type="binding site" evidence="7">
    <location>
        <position position="12"/>
    </location>
    <ligand>
        <name>ADP</name>
        <dbReference type="ChEBI" id="CHEBI:456216"/>
    </ligand>
</feature>
<keyword evidence="3 7" id="KW-0547">Nucleotide-binding</keyword>
<dbReference type="PROSITE" id="PS00445">
    <property type="entry name" value="FGGY_KINASES_2"/>
    <property type="match status" value="1"/>
</dbReference>
<feature type="domain" description="Carbohydrate kinase FGGY C-terminal" evidence="10">
    <location>
        <begin position="258"/>
        <end position="445"/>
    </location>
</feature>
<reference evidence="11 12" key="1">
    <citation type="submission" date="2024-01" db="EMBL/GenBank/DDBJ databases">
        <title>Maribacter spp. originated from different algae showed divergent polysaccharides utilization ability.</title>
        <authorList>
            <person name="Wang H."/>
            <person name="Wu Y."/>
        </authorList>
    </citation>
    <scope>NUCLEOTIDE SEQUENCE [LARGE SCALE GENOMIC DNA]</scope>
    <source>
        <strain evidence="11 12">PR1</strain>
    </source>
</reference>
<evidence type="ECO:0000256" key="5">
    <source>
        <dbReference type="ARBA" id="ARBA00022798"/>
    </source>
</evidence>
<feature type="binding site" evidence="7">
    <location>
        <position position="263"/>
    </location>
    <ligand>
        <name>ATP</name>
        <dbReference type="ChEBI" id="CHEBI:30616"/>
    </ligand>
</feature>
<dbReference type="PROSITE" id="PS00933">
    <property type="entry name" value="FGGY_KINASES_1"/>
    <property type="match status" value="1"/>
</dbReference>
<keyword evidence="5 7" id="KW-0319">Glycerol metabolism</keyword>
<comment type="similarity">
    <text evidence="1 7 8">Belongs to the FGGY kinase family.</text>
</comment>
<comment type="function">
    <text evidence="7">Key enzyme in the regulation of glycerol uptake and metabolism. Catalyzes the phosphorylation of glycerol to yield sn-glycerol 3-phosphate.</text>
</comment>
<organism evidence="11 12">
    <name type="scientific">Maribacter cobaltidurans</name>
    <dbReference type="NCBI Taxonomy" id="1178778"/>
    <lineage>
        <taxon>Bacteria</taxon>
        <taxon>Pseudomonadati</taxon>
        <taxon>Bacteroidota</taxon>
        <taxon>Flavobacteriia</taxon>
        <taxon>Flavobacteriales</taxon>
        <taxon>Flavobacteriaceae</taxon>
        <taxon>Maribacter</taxon>
    </lineage>
</organism>
<dbReference type="PANTHER" id="PTHR10196:SF69">
    <property type="entry name" value="GLYCEROL KINASE"/>
    <property type="match status" value="1"/>
</dbReference>
<feature type="binding site" evidence="7">
    <location>
        <position position="306"/>
    </location>
    <ligand>
        <name>ADP</name>
        <dbReference type="ChEBI" id="CHEBI:456216"/>
    </ligand>
</feature>
<feature type="domain" description="Carbohydrate kinase FGGY N-terminal" evidence="9">
    <location>
        <begin position="4"/>
        <end position="248"/>
    </location>
</feature>
<feature type="binding site" evidence="7">
    <location>
        <position position="134"/>
    </location>
    <ligand>
        <name>glycerol</name>
        <dbReference type="ChEBI" id="CHEBI:17754"/>
    </ligand>
</feature>
<dbReference type="InterPro" id="IPR005999">
    <property type="entry name" value="Glycerol_kin"/>
</dbReference>
<evidence type="ECO:0000256" key="3">
    <source>
        <dbReference type="ARBA" id="ARBA00022741"/>
    </source>
</evidence>
<feature type="binding site" evidence="7">
    <location>
        <position position="83"/>
    </location>
    <ligand>
        <name>glycerol</name>
        <dbReference type="ChEBI" id="CHEBI:17754"/>
    </ligand>
</feature>
<feature type="binding site" evidence="7">
    <location>
        <position position="241"/>
    </location>
    <ligand>
        <name>sn-glycerol 3-phosphate</name>
        <dbReference type="ChEBI" id="CHEBI:57597"/>
    </ligand>
</feature>
<protein>
    <recommendedName>
        <fullName evidence="7">Glycerol kinase</fullName>
        <ecNumber evidence="7">2.7.1.30</ecNumber>
    </recommendedName>
    <alternativeName>
        <fullName evidence="7">ATP:glycerol 3-phosphotransferase</fullName>
    </alternativeName>
    <alternativeName>
        <fullName evidence="7">Glycerokinase</fullName>
        <shortName evidence="7">GK</shortName>
    </alternativeName>
</protein>
<feature type="binding site" evidence="7">
    <location>
        <position position="241"/>
    </location>
    <ligand>
        <name>glycerol</name>
        <dbReference type="ChEBI" id="CHEBI:17754"/>
    </ligand>
</feature>
<sequence length="494" mass="55112">MGKYIISLDQGTTSSRALLVDERGRIQGMVQKEFKQIFPKSGWVEHNANEILETQLGVLKELIAQNDVDLNDVQGIGITNQRETAVVWDKNTGEPIYNAIVWQDKRTAGICEHLKREGLSEHVRKTTGLVIDSYFSGTKVKWILDNVEGARKKADKGELLFGTIDSWLVWNMTVTKNHFTDYTNASRTLLYDIVNLKWDDRLLEAMEIPKSMLPQVKPSAFHFGDFEIDGVKIPIAGIAGDQQAALFGQGCFKKGTAKNTYGTGCFMLMNTGEEPQFSKNGLLTTIAYGLDGKVHYALEGSIFIAGAAIQWLRDGLEIIDDAKETEELADSVKGESSVYVVPAFAGLGAPYWDMYARGAIFGLTRDTGKAHLAKATLESLAYQTKDILKAMEDDSGLQLKNLRVDGGACANNYLMQFQADILDTEVHRPEVIESTAMGAAFLAGIEVGLWTQADIDQNRPMNRIFEPSFDRAKRRRLYAKWKKAIERSKAWEEE</sequence>
<dbReference type="HAMAP" id="MF_00186">
    <property type="entry name" value="Glycerol_kin"/>
    <property type="match status" value="1"/>
</dbReference>
<dbReference type="GO" id="GO:0004370">
    <property type="term" value="F:glycerol kinase activity"/>
    <property type="evidence" value="ECO:0007669"/>
    <property type="project" value="UniProtKB-EC"/>
</dbReference>
<evidence type="ECO:0000313" key="12">
    <source>
        <dbReference type="Proteomes" id="UP001356308"/>
    </source>
</evidence>
<feature type="binding site" evidence="7">
    <location>
        <position position="82"/>
    </location>
    <ligand>
        <name>glycerol</name>
        <dbReference type="ChEBI" id="CHEBI:17754"/>
    </ligand>
</feature>
<evidence type="ECO:0000256" key="7">
    <source>
        <dbReference type="HAMAP-Rule" id="MF_00186"/>
    </source>
</evidence>
<comment type="pathway">
    <text evidence="7">Polyol metabolism; glycerol degradation via glycerol kinase pathway; sn-glycerol 3-phosphate from glycerol: step 1/1.</text>
</comment>
<evidence type="ECO:0000256" key="4">
    <source>
        <dbReference type="ARBA" id="ARBA00022777"/>
    </source>
</evidence>
<dbReference type="InterPro" id="IPR000577">
    <property type="entry name" value="Carb_kinase_FGGY"/>
</dbReference>
<dbReference type="Gene3D" id="3.30.420.40">
    <property type="match status" value="2"/>
</dbReference>
<dbReference type="EMBL" id="JAZDDG010000002">
    <property type="protein sequence ID" value="MEE1975434.1"/>
    <property type="molecule type" value="Genomic_DNA"/>
</dbReference>
<feature type="binding site" evidence="7">
    <location>
        <position position="14"/>
    </location>
    <ligand>
        <name>ATP</name>
        <dbReference type="ChEBI" id="CHEBI:30616"/>
    </ligand>
</feature>
<feature type="binding site" evidence="7">
    <location>
        <position position="263"/>
    </location>
    <ligand>
        <name>ADP</name>
        <dbReference type="ChEBI" id="CHEBI:456216"/>
    </ligand>
</feature>
<proteinExistence type="inferred from homology"/>
<accession>A0ABU7IRE8</accession>
<evidence type="ECO:0000256" key="6">
    <source>
        <dbReference type="ARBA" id="ARBA00022840"/>
    </source>
</evidence>
<dbReference type="EC" id="2.7.1.30" evidence="7"/>
<feature type="binding site" evidence="7">
    <location>
        <position position="306"/>
    </location>
    <ligand>
        <name>ATP</name>
        <dbReference type="ChEBI" id="CHEBI:30616"/>
    </ligand>
</feature>
<evidence type="ECO:0000259" key="9">
    <source>
        <dbReference type="Pfam" id="PF00370"/>
    </source>
</evidence>
<dbReference type="NCBIfam" id="TIGR01311">
    <property type="entry name" value="glycerol_kin"/>
    <property type="match status" value="1"/>
</dbReference>
<dbReference type="Pfam" id="PF00370">
    <property type="entry name" value="FGGY_N"/>
    <property type="match status" value="1"/>
</dbReference>
<evidence type="ECO:0000259" key="10">
    <source>
        <dbReference type="Pfam" id="PF02782"/>
    </source>
</evidence>
<feature type="binding site" evidence="7">
    <location>
        <position position="82"/>
    </location>
    <ligand>
        <name>sn-glycerol 3-phosphate</name>
        <dbReference type="ChEBI" id="CHEBI:57597"/>
    </ligand>
</feature>
<dbReference type="Proteomes" id="UP001356308">
    <property type="component" value="Unassembled WGS sequence"/>
</dbReference>
<comment type="caution">
    <text evidence="11">The sequence shown here is derived from an EMBL/GenBank/DDBJ whole genome shotgun (WGS) entry which is preliminary data.</text>
</comment>
<feature type="binding site" evidence="7">
    <location>
        <position position="411"/>
    </location>
    <ligand>
        <name>ADP</name>
        <dbReference type="ChEBI" id="CHEBI:456216"/>
    </ligand>
</feature>
<dbReference type="InterPro" id="IPR018484">
    <property type="entry name" value="FGGY_N"/>
</dbReference>
<gene>
    <name evidence="7 11" type="primary">glpK</name>
    <name evidence="11" type="ORF">V1I91_05110</name>
</gene>
<feature type="binding site" evidence="7">
    <location>
        <position position="407"/>
    </location>
    <ligand>
        <name>ATP</name>
        <dbReference type="ChEBI" id="CHEBI:30616"/>
    </ligand>
</feature>
<keyword evidence="2 7" id="KW-0808">Transferase</keyword>
<feature type="binding site" evidence="7">
    <location>
        <position position="242"/>
    </location>
    <ligand>
        <name>glycerol</name>
        <dbReference type="ChEBI" id="CHEBI:17754"/>
    </ligand>
</feature>
<dbReference type="NCBIfam" id="NF000756">
    <property type="entry name" value="PRK00047.1"/>
    <property type="match status" value="1"/>
</dbReference>
<dbReference type="InterPro" id="IPR043129">
    <property type="entry name" value="ATPase_NBD"/>
</dbReference>
<dbReference type="RefSeq" id="WP_272650255.1">
    <property type="nucleotide sequence ID" value="NZ_JAZDDG010000002.1"/>
</dbReference>
<feature type="binding site" evidence="7">
    <location>
        <position position="134"/>
    </location>
    <ligand>
        <name>sn-glycerol 3-phosphate</name>
        <dbReference type="ChEBI" id="CHEBI:57597"/>
    </ligand>
</feature>
<dbReference type="SUPFAM" id="SSF53067">
    <property type="entry name" value="Actin-like ATPase domain"/>
    <property type="match status" value="2"/>
</dbReference>
<feature type="binding site" evidence="7">
    <location>
        <position position="407"/>
    </location>
    <ligand>
        <name>ADP</name>
        <dbReference type="ChEBI" id="CHEBI:456216"/>
    </ligand>
</feature>
<feature type="binding site" evidence="7">
    <location>
        <position position="83"/>
    </location>
    <ligand>
        <name>sn-glycerol 3-phosphate</name>
        <dbReference type="ChEBI" id="CHEBI:57597"/>
    </ligand>
</feature>
<keyword evidence="6 7" id="KW-0067">ATP-binding</keyword>
<evidence type="ECO:0000256" key="8">
    <source>
        <dbReference type="RuleBase" id="RU003733"/>
    </source>
</evidence>
<feature type="binding site" evidence="7">
    <location>
        <position position="16"/>
    </location>
    <ligand>
        <name>ADP</name>
        <dbReference type="ChEBI" id="CHEBI:456216"/>
    </ligand>
</feature>
<feature type="binding site" evidence="7">
    <location>
        <position position="12"/>
    </location>
    <ligand>
        <name>sn-glycerol 3-phosphate</name>
        <dbReference type="ChEBI" id="CHEBI:57597"/>
    </ligand>
</feature>
<evidence type="ECO:0000256" key="1">
    <source>
        <dbReference type="ARBA" id="ARBA00009156"/>
    </source>
</evidence>
<dbReference type="InterPro" id="IPR018485">
    <property type="entry name" value="FGGY_C"/>
</dbReference>
<comment type="activity regulation">
    <text evidence="7">Inhibited by fructose 1,6-bisphosphate (FBP).</text>
</comment>
<evidence type="ECO:0000313" key="11">
    <source>
        <dbReference type="EMBL" id="MEE1975434.1"/>
    </source>
</evidence>